<accession>A0ABQ9IPX7</accession>
<proteinExistence type="predicted"/>
<keyword evidence="2" id="KW-1185">Reference proteome</keyword>
<gene>
    <name evidence="1" type="ORF">NQ317_017915</name>
</gene>
<comment type="caution">
    <text evidence="1">The sequence shown here is derived from an EMBL/GenBank/DDBJ whole genome shotgun (WGS) entry which is preliminary data.</text>
</comment>
<dbReference type="Proteomes" id="UP001162164">
    <property type="component" value="Unassembled WGS sequence"/>
</dbReference>
<evidence type="ECO:0000313" key="1">
    <source>
        <dbReference type="EMBL" id="KAJ8946504.1"/>
    </source>
</evidence>
<protein>
    <submittedName>
        <fullName evidence="1">Uncharacterized protein</fullName>
    </submittedName>
</protein>
<organism evidence="1 2">
    <name type="scientific">Molorchus minor</name>
    <dbReference type="NCBI Taxonomy" id="1323400"/>
    <lineage>
        <taxon>Eukaryota</taxon>
        <taxon>Metazoa</taxon>
        <taxon>Ecdysozoa</taxon>
        <taxon>Arthropoda</taxon>
        <taxon>Hexapoda</taxon>
        <taxon>Insecta</taxon>
        <taxon>Pterygota</taxon>
        <taxon>Neoptera</taxon>
        <taxon>Endopterygota</taxon>
        <taxon>Coleoptera</taxon>
        <taxon>Polyphaga</taxon>
        <taxon>Cucujiformia</taxon>
        <taxon>Chrysomeloidea</taxon>
        <taxon>Cerambycidae</taxon>
        <taxon>Lamiinae</taxon>
        <taxon>Monochamini</taxon>
        <taxon>Molorchus</taxon>
    </lineage>
</organism>
<feature type="non-terminal residue" evidence="1">
    <location>
        <position position="1"/>
    </location>
</feature>
<evidence type="ECO:0000313" key="2">
    <source>
        <dbReference type="Proteomes" id="UP001162164"/>
    </source>
</evidence>
<dbReference type="EMBL" id="JAPWTJ010004284">
    <property type="protein sequence ID" value="KAJ8946504.1"/>
    <property type="molecule type" value="Genomic_DNA"/>
</dbReference>
<sequence>EYLKDTALYFAASLSAPLKVYNFETILDTLDLCKEIEILCKRVKVPRTFKMTMDFSELWHGLTSEWRVFTKRDISKC</sequence>
<name>A0ABQ9IPX7_9CUCU</name>
<reference evidence="1" key="1">
    <citation type="journal article" date="2023" name="Insect Mol. Biol.">
        <title>Genome sequencing provides insights into the evolution of gene families encoding plant cell wall-degrading enzymes in longhorned beetles.</title>
        <authorList>
            <person name="Shin N.R."/>
            <person name="Okamura Y."/>
            <person name="Kirsch R."/>
            <person name="Pauchet Y."/>
        </authorList>
    </citation>
    <scope>NUCLEOTIDE SEQUENCE</scope>
    <source>
        <strain evidence="1">MMC_N1</strain>
    </source>
</reference>